<dbReference type="InterPro" id="IPR007375">
    <property type="entry name" value="SoxG"/>
</dbReference>
<proteinExistence type="predicted"/>
<keyword evidence="2" id="KW-1185">Reference proteome</keyword>
<sequence length="226" mass="23908">MPNFQPYLQSPLVNFNLPAETVPADNSQQVRANELPLLGYIAIRGELADAAIAAAIVSVTGASVPAAGQFSSGEGGVLVWVSPDELLLVTRRAELGARLAAFEAAFTGLFAHAVDNSGGLTCVSLSGAEHVTVLRHMGVYDFESLAVGQAVSTVLGKAGGTVLRLEDDGVFLIIRRSFADYLWLLLRKVAKPYRFAVAQLPESGSHPLLRLVDKQQASPARKTVAA</sequence>
<name>A0ABV7TQ09_9NEIS</name>
<dbReference type="InterPro" id="IPR027266">
    <property type="entry name" value="TrmE/GcvT-like"/>
</dbReference>
<dbReference type="EMBL" id="JBHRYH010000008">
    <property type="protein sequence ID" value="MFC3625141.1"/>
    <property type="molecule type" value="Genomic_DNA"/>
</dbReference>
<dbReference type="Proteomes" id="UP001595636">
    <property type="component" value="Unassembled WGS sequence"/>
</dbReference>
<reference evidence="2" key="1">
    <citation type="journal article" date="2019" name="Int. J. Syst. Evol. Microbiol.">
        <title>The Global Catalogue of Microorganisms (GCM) 10K type strain sequencing project: providing services to taxonomists for standard genome sequencing and annotation.</title>
        <authorList>
            <consortium name="The Broad Institute Genomics Platform"/>
            <consortium name="The Broad Institute Genome Sequencing Center for Infectious Disease"/>
            <person name="Wu L."/>
            <person name="Ma J."/>
        </authorList>
    </citation>
    <scope>NUCLEOTIDE SEQUENCE [LARGE SCALE GENOMIC DNA]</scope>
    <source>
        <strain evidence="2">KCTC 42195</strain>
    </source>
</reference>
<organism evidence="1 2">
    <name type="scientific">Vogesella amnigena</name>
    <dbReference type="NCBI Taxonomy" id="1507449"/>
    <lineage>
        <taxon>Bacteria</taxon>
        <taxon>Pseudomonadati</taxon>
        <taxon>Pseudomonadota</taxon>
        <taxon>Betaproteobacteria</taxon>
        <taxon>Neisseriales</taxon>
        <taxon>Chromobacteriaceae</taxon>
        <taxon>Vogesella</taxon>
    </lineage>
</organism>
<dbReference type="Gene3D" id="3.30.70.1520">
    <property type="entry name" value="Heterotetrameric sarcosine oxidase"/>
    <property type="match status" value="1"/>
</dbReference>
<accession>A0ABV7TQ09</accession>
<comment type="caution">
    <text evidence="1">The sequence shown here is derived from an EMBL/GenBank/DDBJ whole genome shotgun (WGS) entry which is preliminary data.</text>
</comment>
<dbReference type="RefSeq" id="WP_390276570.1">
    <property type="nucleotide sequence ID" value="NZ_JBHRYH010000008.1"/>
</dbReference>
<dbReference type="SUPFAM" id="SSF103025">
    <property type="entry name" value="Folate-binding domain"/>
    <property type="match status" value="1"/>
</dbReference>
<evidence type="ECO:0000313" key="1">
    <source>
        <dbReference type="EMBL" id="MFC3625141.1"/>
    </source>
</evidence>
<dbReference type="Pfam" id="PF04268">
    <property type="entry name" value="SoxG"/>
    <property type="match status" value="1"/>
</dbReference>
<dbReference type="Gene3D" id="3.30.1360.120">
    <property type="entry name" value="Probable tRNA modification gtpase trme, domain 1"/>
    <property type="match status" value="1"/>
</dbReference>
<protein>
    <submittedName>
        <fullName evidence="1">Sarcosine oxidase subunit gamma</fullName>
    </submittedName>
</protein>
<gene>
    <name evidence="1" type="ORF">ACFOKJ_03145</name>
</gene>
<evidence type="ECO:0000313" key="2">
    <source>
        <dbReference type="Proteomes" id="UP001595636"/>
    </source>
</evidence>